<comment type="caution">
    <text evidence="1">The sequence shown here is derived from an EMBL/GenBank/DDBJ whole genome shotgun (WGS) entry which is preliminary data.</text>
</comment>
<sequence>MSEEKMTINVKVDPIQFAGSTYTNEQVAAQEAIKLVLCIAKEYHGMYFGGADVHSHIIKRHFREFYKLVWEKLEGITD</sequence>
<dbReference type="AlphaFoldDB" id="A0A0D2GC91"/>
<evidence type="ECO:0000313" key="2">
    <source>
        <dbReference type="Proteomes" id="UP000032233"/>
    </source>
</evidence>
<dbReference type="STRING" id="1429043.X474_18890"/>
<protein>
    <submittedName>
        <fullName evidence="1">Uncharacterized protein</fullName>
    </submittedName>
</protein>
<accession>A0A0D2GC91</accession>
<evidence type="ECO:0000313" key="1">
    <source>
        <dbReference type="EMBL" id="KIX12492.1"/>
    </source>
</evidence>
<keyword evidence="2" id="KW-1185">Reference proteome</keyword>
<proteinExistence type="predicted"/>
<dbReference type="InParanoid" id="A0A0D2GC91"/>
<dbReference type="EMBL" id="AZAC01000031">
    <property type="protein sequence ID" value="KIX12492.1"/>
    <property type="molecule type" value="Genomic_DNA"/>
</dbReference>
<organism evidence="1 2">
    <name type="scientific">Dethiosulfatarculus sandiegensis</name>
    <dbReference type="NCBI Taxonomy" id="1429043"/>
    <lineage>
        <taxon>Bacteria</taxon>
        <taxon>Pseudomonadati</taxon>
        <taxon>Thermodesulfobacteriota</taxon>
        <taxon>Desulfarculia</taxon>
        <taxon>Desulfarculales</taxon>
        <taxon>Desulfarculaceae</taxon>
        <taxon>Dethiosulfatarculus</taxon>
    </lineage>
</organism>
<name>A0A0D2GC91_9BACT</name>
<gene>
    <name evidence="1" type="ORF">X474_18890</name>
</gene>
<reference evidence="1 2" key="1">
    <citation type="submission" date="2013-11" db="EMBL/GenBank/DDBJ databases">
        <title>Metagenomic analysis of a methanogenic consortium involved in long chain n-alkane degradation.</title>
        <authorList>
            <person name="Davidova I.A."/>
            <person name="Callaghan A.V."/>
            <person name="Wawrik B."/>
            <person name="Pruitt S."/>
            <person name="Marks C."/>
            <person name="Duncan K.E."/>
            <person name="Suflita J.M."/>
        </authorList>
    </citation>
    <scope>NUCLEOTIDE SEQUENCE [LARGE SCALE GENOMIC DNA]</scope>
    <source>
        <strain evidence="1 2">SPR</strain>
    </source>
</reference>
<dbReference type="RefSeq" id="WP_044350606.1">
    <property type="nucleotide sequence ID" value="NZ_AZAC01000031.1"/>
</dbReference>
<dbReference type="Proteomes" id="UP000032233">
    <property type="component" value="Unassembled WGS sequence"/>
</dbReference>